<dbReference type="EMBL" id="AZBU02000006">
    <property type="protein sequence ID" value="TKR72835.1"/>
    <property type="molecule type" value="Genomic_DNA"/>
</dbReference>
<evidence type="ECO:0000313" key="2">
    <source>
        <dbReference type="Proteomes" id="UP000298663"/>
    </source>
</evidence>
<comment type="caution">
    <text evidence="1">The sequence shown here is derived from an EMBL/GenBank/DDBJ whole genome shotgun (WGS) entry which is preliminary data.</text>
</comment>
<name>A0A4V6A104_STECR</name>
<sequence>MSRQTASSSIAFVKRFTIDSPYPSQTSPNKHRLDSVLSEIGLSLCLHANQTIPYLVATYLCLASPRHVHLQWFPRAT</sequence>
<reference evidence="1 2" key="1">
    <citation type="journal article" date="2015" name="Genome Biol.">
        <title>Comparative genomics of Steinernema reveals deeply conserved gene regulatory networks.</title>
        <authorList>
            <person name="Dillman A.R."/>
            <person name="Macchietto M."/>
            <person name="Porter C.F."/>
            <person name="Rogers A."/>
            <person name="Williams B."/>
            <person name="Antoshechkin I."/>
            <person name="Lee M.M."/>
            <person name="Goodwin Z."/>
            <person name="Lu X."/>
            <person name="Lewis E.E."/>
            <person name="Goodrich-Blair H."/>
            <person name="Stock S.P."/>
            <person name="Adams B.J."/>
            <person name="Sternberg P.W."/>
            <person name="Mortazavi A."/>
        </authorList>
    </citation>
    <scope>NUCLEOTIDE SEQUENCE [LARGE SCALE GENOMIC DNA]</scope>
    <source>
        <strain evidence="1 2">ALL</strain>
    </source>
</reference>
<protein>
    <submittedName>
        <fullName evidence="1">Uncharacterized protein</fullName>
    </submittedName>
</protein>
<dbReference type="Proteomes" id="UP000298663">
    <property type="component" value="Unassembled WGS sequence"/>
</dbReference>
<dbReference type="AlphaFoldDB" id="A0A4V6A104"/>
<reference evidence="1 2" key="2">
    <citation type="journal article" date="2019" name="G3 (Bethesda)">
        <title>Hybrid Assembly of the Genome of the Entomopathogenic Nematode Steinernema carpocapsae Identifies the X-Chromosome.</title>
        <authorList>
            <person name="Serra L."/>
            <person name="Macchietto M."/>
            <person name="Macias-Munoz A."/>
            <person name="McGill C.J."/>
            <person name="Rodriguez I.M."/>
            <person name="Rodriguez B."/>
            <person name="Murad R."/>
            <person name="Mortazavi A."/>
        </authorList>
    </citation>
    <scope>NUCLEOTIDE SEQUENCE [LARGE SCALE GENOMIC DNA]</scope>
    <source>
        <strain evidence="1 2">ALL</strain>
    </source>
</reference>
<gene>
    <name evidence="1" type="ORF">L596_020229</name>
</gene>
<keyword evidence="2" id="KW-1185">Reference proteome</keyword>
<evidence type="ECO:0000313" key="1">
    <source>
        <dbReference type="EMBL" id="TKR72835.1"/>
    </source>
</evidence>
<accession>A0A4V6A104</accession>
<proteinExistence type="predicted"/>
<organism evidence="1 2">
    <name type="scientific">Steinernema carpocapsae</name>
    <name type="common">Entomopathogenic nematode</name>
    <dbReference type="NCBI Taxonomy" id="34508"/>
    <lineage>
        <taxon>Eukaryota</taxon>
        <taxon>Metazoa</taxon>
        <taxon>Ecdysozoa</taxon>
        <taxon>Nematoda</taxon>
        <taxon>Chromadorea</taxon>
        <taxon>Rhabditida</taxon>
        <taxon>Tylenchina</taxon>
        <taxon>Panagrolaimomorpha</taxon>
        <taxon>Strongyloidoidea</taxon>
        <taxon>Steinernematidae</taxon>
        <taxon>Steinernema</taxon>
    </lineage>
</organism>